<keyword evidence="1" id="KW-0812">Transmembrane</keyword>
<evidence type="ECO:0000256" key="1">
    <source>
        <dbReference type="SAM" id="Phobius"/>
    </source>
</evidence>
<keyword evidence="2" id="KW-0614">Plasmid</keyword>
<feature type="transmembrane region" description="Helical" evidence="1">
    <location>
        <begin position="12"/>
        <end position="34"/>
    </location>
</feature>
<evidence type="ECO:0000313" key="3">
    <source>
        <dbReference type="Proteomes" id="UP000464468"/>
    </source>
</evidence>
<evidence type="ECO:0000313" key="2">
    <source>
        <dbReference type="EMBL" id="QHL92025.1"/>
    </source>
</evidence>
<keyword evidence="1" id="KW-0472">Membrane</keyword>
<feature type="transmembrane region" description="Helical" evidence="1">
    <location>
        <begin position="110"/>
        <end position="130"/>
    </location>
</feature>
<keyword evidence="1" id="KW-1133">Transmembrane helix</keyword>
<dbReference type="Proteomes" id="UP000464468">
    <property type="component" value="Plasmid pC33"/>
</dbReference>
<gene>
    <name evidence="2" type="ORF">GVO57_14115</name>
</gene>
<geneLocation type="plasmid" evidence="3">
    <name>pc33</name>
</geneLocation>
<dbReference type="KEGG" id="schy:GVO57_14115"/>
<feature type="transmembrane region" description="Helical" evidence="1">
    <location>
        <begin position="74"/>
        <end position="98"/>
    </location>
</feature>
<accession>A0A7Z2S6D4</accession>
<proteinExistence type="predicted"/>
<reference evidence="2 3" key="1">
    <citation type="submission" date="2020-01" db="EMBL/GenBank/DDBJ databases">
        <title>Sphingomonas sp. C33 whole genome sequece.</title>
        <authorList>
            <person name="Park C."/>
        </authorList>
    </citation>
    <scope>NUCLEOTIDE SEQUENCE [LARGE SCALE GENOMIC DNA]</scope>
    <source>
        <strain evidence="2 3">C33</strain>
        <plasmid evidence="3">pc33</plasmid>
    </source>
</reference>
<dbReference type="EMBL" id="CP047896">
    <property type="protein sequence ID" value="QHL92025.1"/>
    <property type="molecule type" value="Genomic_DNA"/>
</dbReference>
<organism evidence="2 3">
    <name type="scientific">Sphingomonas changnyeongensis</name>
    <dbReference type="NCBI Taxonomy" id="2698679"/>
    <lineage>
        <taxon>Bacteria</taxon>
        <taxon>Pseudomonadati</taxon>
        <taxon>Pseudomonadota</taxon>
        <taxon>Alphaproteobacteria</taxon>
        <taxon>Sphingomonadales</taxon>
        <taxon>Sphingomonadaceae</taxon>
        <taxon>Sphingomonas</taxon>
    </lineage>
</organism>
<dbReference type="RefSeq" id="WP_160594059.1">
    <property type="nucleotide sequence ID" value="NZ_CP047896.1"/>
</dbReference>
<protein>
    <submittedName>
        <fullName evidence="2">Uncharacterized protein</fullName>
    </submittedName>
</protein>
<name>A0A7Z2S6D4_9SPHN</name>
<keyword evidence="3" id="KW-1185">Reference proteome</keyword>
<sequence length="142" mass="15401">MNRAAQAGVTYFAGMFAIGFVLGTLRVLLLVPAIGEWGATLTELPVMLAVSWLYCGWLTRWLDVPERLGPRLQMGAVALTLLWIAEILLGICLFGRHLPQQILAMARGPGLAGLAAQIIFATFPFVQSIIRARSEKASPPRG</sequence>
<dbReference type="AlphaFoldDB" id="A0A7Z2S6D4"/>